<gene>
    <name evidence="2" type="ORF">Pen02_40310</name>
</gene>
<evidence type="ECO:0000313" key="2">
    <source>
        <dbReference type="EMBL" id="GIG89095.1"/>
    </source>
</evidence>
<evidence type="ECO:0000313" key="3">
    <source>
        <dbReference type="Proteomes" id="UP000646749"/>
    </source>
</evidence>
<name>A0ABQ4E310_9ACTN</name>
<evidence type="ECO:0008006" key="4">
    <source>
        <dbReference type="Google" id="ProtNLM"/>
    </source>
</evidence>
<organism evidence="2 3">
    <name type="scientific">Plantactinospora endophytica</name>
    <dbReference type="NCBI Taxonomy" id="673535"/>
    <lineage>
        <taxon>Bacteria</taxon>
        <taxon>Bacillati</taxon>
        <taxon>Actinomycetota</taxon>
        <taxon>Actinomycetes</taxon>
        <taxon>Micromonosporales</taxon>
        <taxon>Micromonosporaceae</taxon>
        <taxon>Plantactinospora</taxon>
    </lineage>
</organism>
<keyword evidence="3" id="KW-1185">Reference proteome</keyword>
<accession>A0ABQ4E310</accession>
<keyword evidence="1" id="KW-1133">Transmembrane helix</keyword>
<proteinExistence type="predicted"/>
<sequence>MADTAGGSTRGFVIPLFVVAALLCCGVPISGAYLYFKDSEDESGMRAASQSYLTAVVEDDTGTAYDLLCESDRRDRSRSAWKPVSDGSTPNGFRITAISITRPAEAPTQRSVTAEITYPDHRRTEVTLHLKKQDGAWKVCAPPLL</sequence>
<comment type="caution">
    <text evidence="2">The sequence shown here is derived from an EMBL/GenBank/DDBJ whole genome shotgun (WGS) entry which is preliminary data.</text>
</comment>
<keyword evidence="1" id="KW-0472">Membrane</keyword>
<reference evidence="2 3" key="1">
    <citation type="submission" date="2021-01" db="EMBL/GenBank/DDBJ databases">
        <title>Whole genome shotgun sequence of Plantactinospora endophytica NBRC 110450.</title>
        <authorList>
            <person name="Komaki H."/>
            <person name="Tamura T."/>
        </authorList>
    </citation>
    <scope>NUCLEOTIDE SEQUENCE [LARGE SCALE GENOMIC DNA]</scope>
    <source>
        <strain evidence="2 3">NBRC 110450</strain>
    </source>
</reference>
<keyword evidence="1" id="KW-0812">Transmembrane</keyword>
<protein>
    <recommendedName>
        <fullName evidence="4">DUF4878 domain-containing protein</fullName>
    </recommendedName>
</protein>
<dbReference type="Proteomes" id="UP000646749">
    <property type="component" value="Unassembled WGS sequence"/>
</dbReference>
<dbReference type="EMBL" id="BONW01000019">
    <property type="protein sequence ID" value="GIG89095.1"/>
    <property type="molecule type" value="Genomic_DNA"/>
</dbReference>
<evidence type="ECO:0000256" key="1">
    <source>
        <dbReference type="SAM" id="Phobius"/>
    </source>
</evidence>
<dbReference type="RefSeq" id="WP_203867598.1">
    <property type="nucleotide sequence ID" value="NZ_BONW01000019.1"/>
</dbReference>
<feature type="transmembrane region" description="Helical" evidence="1">
    <location>
        <begin position="12"/>
        <end position="36"/>
    </location>
</feature>